<dbReference type="EMBL" id="LXMD01000001">
    <property type="protein sequence ID" value="OCG76547.1"/>
    <property type="molecule type" value="Genomic_DNA"/>
</dbReference>
<gene>
    <name evidence="3" type="ORF">A7J15_11220</name>
</gene>
<accession>A0A1B9NIW2</accession>
<comment type="caution">
    <text evidence="3">The sequence shown here is derived from an EMBL/GenBank/DDBJ whole genome shotgun (WGS) entry which is preliminary data.</text>
</comment>
<reference evidence="3 4" key="1">
    <citation type="submission" date="2016-05" db="EMBL/GenBank/DDBJ databases">
        <authorList>
            <person name="Lavstsen T."/>
            <person name="Jespersen J.S."/>
        </authorList>
    </citation>
    <scope>NUCLEOTIDE SEQUENCE [LARGE SCALE GENOMIC DNA]</scope>
    <source>
        <strain evidence="3 4">YLB-01</strain>
    </source>
</reference>
<dbReference type="STRING" id="904291.A7J15_11220"/>
<organism evidence="3 4">
    <name type="scientific">Microbacterium sediminis</name>
    <dbReference type="NCBI Taxonomy" id="904291"/>
    <lineage>
        <taxon>Bacteria</taxon>
        <taxon>Bacillati</taxon>
        <taxon>Actinomycetota</taxon>
        <taxon>Actinomycetes</taxon>
        <taxon>Micrococcales</taxon>
        <taxon>Microbacteriaceae</taxon>
        <taxon>Microbacterium</taxon>
    </lineage>
</organism>
<feature type="transmembrane region" description="Helical" evidence="2">
    <location>
        <begin position="118"/>
        <end position="140"/>
    </location>
</feature>
<dbReference type="AlphaFoldDB" id="A0A1B9NIW2"/>
<keyword evidence="2" id="KW-0812">Transmembrane</keyword>
<keyword evidence="2" id="KW-1133">Transmembrane helix</keyword>
<feature type="transmembrane region" description="Helical" evidence="2">
    <location>
        <begin position="147"/>
        <end position="172"/>
    </location>
</feature>
<keyword evidence="2" id="KW-0472">Membrane</keyword>
<keyword evidence="4" id="KW-1185">Reference proteome</keyword>
<evidence type="ECO:0000256" key="1">
    <source>
        <dbReference type="SAM" id="MobiDB-lite"/>
    </source>
</evidence>
<proteinExistence type="predicted"/>
<feature type="transmembrane region" description="Helical" evidence="2">
    <location>
        <begin position="91"/>
        <end position="112"/>
    </location>
</feature>
<protein>
    <submittedName>
        <fullName evidence="3">Uncharacterized protein</fullName>
    </submittedName>
</protein>
<evidence type="ECO:0000313" key="4">
    <source>
        <dbReference type="Proteomes" id="UP000093355"/>
    </source>
</evidence>
<dbReference type="Proteomes" id="UP000093355">
    <property type="component" value="Unassembled WGS sequence"/>
</dbReference>
<feature type="region of interest" description="Disordered" evidence="1">
    <location>
        <begin position="1"/>
        <end position="82"/>
    </location>
</feature>
<evidence type="ECO:0000313" key="3">
    <source>
        <dbReference type="EMBL" id="OCG76547.1"/>
    </source>
</evidence>
<feature type="compositionally biased region" description="Basic and acidic residues" evidence="1">
    <location>
        <begin position="45"/>
        <end position="58"/>
    </location>
</feature>
<evidence type="ECO:0000256" key="2">
    <source>
        <dbReference type="SAM" id="Phobius"/>
    </source>
</evidence>
<sequence>MREEIPAGGSGADTGAAAAPRITPDDRAPVQNVGSQNDIPGVGTREGDGSMRTRDREVGGTPAARPVNSIQRPRRSARADARDERRGGKAVWWLVPAGLLGVVCIALFAASIADVGWIAWAGIVAEVVLFAALVAVALALPLGHRRSVLFASLLGAMAVVGVGIMLTIYALATTG</sequence>
<name>A0A1B9NIW2_9MICO</name>